<accession>A0A084IK86</accession>
<dbReference type="EMBL" id="APNK01000017">
    <property type="protein sequence ID" value="KEZ77120.1"/>
    <property type="molecule type" value="Genomic_DNA"/>
</dbReference>
<dbReference type="AlphaFoldDB" id="A0A084IK86"/>
<dbReference type="Proteomes" id="UP000028302">
    <property type="component" value="Unassembled WGS sequence"/>
</dbReference>
<organism evidence="2 3">
    <name type="scientific">Salinisphaera hydrothermalis (strain C41B8)</name>
    <dbReference type="NCBI Taxonomy" id="1304275"/>
    <lineage>
        <taxon>Bacteria</taxon>
        <taxon>Pseudomonadati</taxon>
        <taxon>Pseudomonadota</taxon>
        <taxon>Gammaproteobacteria</taxon>
        <taxon>Salinisphaerales</taxon>
        <taxon>Salinisphaeraceae</taxon>
        <taxon>Salinisphaera</taxon>
    </lineage>
</organism>
<keyword evidence="3" id="KW-1185">Reference proteome</keyword>
<protein>
    <recommendedName>
        <fullName evidence="4">DUF4340 domain-containing protein</fullName>
    </recommendedName>
</protein>
<evidence type="ECO:0000256" key="1">
    <source>
        <dbReference type="SAM" id="Phobius"/>
    </source>
</evidence>
<dbReference type="PATRIC" id="fig|1304275.5.peg.2392"/>
<keyword evidence="1" id="KW-1133">Transmembrane helix</keyword>
<comment type="caution">
    <text evidence="2">The sequence shown here is derived from an EMBL/GenBank/DDBJ whole genome shotgun (WGS) entry which is preliminary data.</text>
</comment>
<evidence type="ECO:0008006" key="4">
    <source>
        <dbReference type="Google" id="ProtNLM"/>
    </source>
</evidence>
<evidence type="ECO:0000313" key="3">
    <source>
        <dbReference type="Proteomes" id="UP000028302"/>
    </source>
</evidence>
<evidence type="ECO:0000313" key="2">
    <source>
        <dbReference type="EMBL" id="KEZ77120.1"/>
    </source>
</evidence>
<proteinExistence type="predicted"/>
<feature type="transmembrane region" description="Helical" evidence="1">
    <location>
        <begin position="12"/>
        <end position="33"/>
    </location>
</feature>
<name>A0A084IK86_SALHC</name>
<sequence>MVATTPVRQRRALLIVVLLLALVALGGGLWWSYRTPPSPPSASHPPVSPLAAADVTRIRVRHGSDLVMIQRKNPQAPWHLTAPVHAPVDPPHLEAMLTLLGKPAERRYAPDAIADTTTGLKSPTLVVQFNQHAPIDIGGRGPSRGSRYVRTPHDLLLANLPDLTGLHWSWTHWISPALVPPHRQLEKLVLPHFTLDRDKQGDWQAQPRGQRSAAAVAATMQAWQRARALTVVPADESRQRLARVTLVFRHSPPRHLDIIERDPNLILRDPALGVDYHLAGNRIGPLLEIRHPGL</sequence>
<keyword evidence="1" id="KW-0472">Membrane</keyword>
<gene>
    <name evidence="2" type="ORF">C41B8_11738</name>
</gene>
<dbReference type="STRING" id="1304275.C41B8_11738"/>
<keyword evidence="1" id="KW-0812">Transmembrane</keyword>
<reference evidence="2 3" key="1">
    <citation type="submission" date="2013-03" db="EMBL/GenBank/DDBJ databases">
        <title>Salinisphaera hydrothermalis C41B8 Genome Sequencing.</title>
        <authorList>
            <person name="Li C."/>
            <person name="Lai Q."/>
            <person name="Shao Z."/>
        </authorList>
    </citation>
    <scope>NUCLEOTIDE SEQUENCE [LARGE SCALE GENOMIC DNA]</scope>
    <source>
        <strain evidence="2 3">C41B8</strain>
    </source>
</reference>